<proteinExistence type="predicted"/>
<sequence length="79" mass="8862">MSVVAVAMTTESGDHYLDLYEGVESPSGFVHQVEADMNEELAYVYRVEVRSTSSDFSSGDFKNALLLRILQLQEELDID</sequence>
<accession>A0A7G9V121</accession>
<dbReference type="Proteomes" id="UP000516074">
    <property type="component" value="Segment"/>
</dbReference>
<keyword evidence="2" id="KW-1185">Reference proteome</keyword>
<organism evidence="1 2">
    <name type="scientific">Pseudomonas phage phiPsa267</name>
    <dbReference type="NCBI Taxonomy" id="1460361"/>
    <lineage>
        <taxon>Viruses</taxon>
        <taxon>Duplodnaviria</taxon>
        <taxon>Heunggongvirae</taxon>
        <taxon>Uroviricota</taxon>
        <taxon>Caudoviricetes</taxon>
        <taxon>Vandenendeviridae</taxon>
        <taxon>Gorskivirinae</taxon>
        <taxon>Otagovirus</taxon>
        <taxon>Otagovirus psa267</taxon>
    </lineage>
</organism>
<evidence type="ECO:0000313" key="1">
    <source>
        <dbReference type="EMBL" id="QNN99976.1"/>
    </source>
</evidence>
<reference evidence="1 2" key="1">
    <citation type="submission" date="2020-06" db="EMBL/GenBank/DDBJ databases">
        <title>Characterization of Pseudomonas phiPsa374-like phages.</title>
        <authorList>
            <person name="Warring S."/>
            <person name="Malone L.M."/>
            <person name="Easingwood R.A."/>
            <person name="Rigano L."/>
            <person name="Frampton R.A."/>
            <person name="Lopez Acedo E."/>
            <person name="Templeton M.D."/>
            <person name="Kleffmann T."/>
            <person name="Bostina M."/>
            <person name="Fineran P.C."/>
        </authorList>
    </citation>
    <scope>NUCLEOTIDE SEQUENCE [LARGE SCALE GENOMIC DNA]</scope>
</reference>
<name>A0A7G9V121_9CAUD</name>
<gene>
    <name evidence="1" type="ORF">phiPsa267_041</name>
</gene>
<evidence type="ECO:0000313" key="2">
    <source>
        <dbReference type="Proteomes" id="UP000516074"/>
    </source>
</evidence>
<dbReference type="EMBL" id="MT670417">
    <property type="protein sequence ID" value="QNN99976.1"/>
    <property type="molecule type" value="Genomic_DNA"/>
</dbReference>
<protein>
    <submittedName>
        <fullName evidence="1">Uncharacterized protein</fullName>
    </submittedName>
</protein>